<dbReference type="Pfam" id="PF14555">
    <property type="entry name" value="UBA_4"/>
    <property type="match status" value="1"/>
</dbReference>
<dbReference type="Gene3D" id="1.10.8.10">
    <property type="entry name" value="DNA helicase RuvA subunit, C-terminal domain"/>
    <property type="match status" value="1"/>
</dbReference>
<feature type="compositionally biased region" description="Low complexity" evidence="1">
    <location>
        <begin position="65"/>
        <end position="86"/>
    </location>
</feature>
<dbReference type="EMBL" id="LR031873">
    <property type="protein sequence ID" value="VDD12652.1"/>
    <property type="molecule type" value="Genomic_DNA"/>
</dbReference>
<reference evidence="2" key="1">
    <citation type="submission" date="2018-11" db="EMBL/GenBank/DDBJ databases">
        <authorList>
            <consortium name="Genoscope - CEA"/>
            <person name="William W."/>
        </authorList>
    </citation>
    <scope>NUCLEOTIDE SEQUENCE</scope>
</reference>
<accession>A0A3P6CW77</accession>
<feature type="region of interest" description="Disordered" evidence="1">
    <location>
        <begin position="65"/>
        <end position="99"/>
    </location>
</feature>
<organism evidence="2">
    <name type="scientific">Brassica oleracea</name>
    <name type="common">Wild cabbage</name>
    <dbReference type="NCBI Taxonomy" id="3712"/>
    <lineage>
        <taxon>Eukaryota</taxon>
        <taxon>Viridiplantae</taxon>
        <taxon>Streptophyta</taxon>
        <taxon>Embryophyta</taxon>
        <taxon>Tracheophyta</taxon>
        <taxon>Spermatophyta</taxon>
        <taxon>Magnoliopsida</taxon>
        <taxon>eudicotyledons</taxon>
        <taxon>Gunneridae</taxon>
        <taxon>Pentapetalae</taxon>
        <taxon>rosids</taxon>
        <taxon>malvids</taxon>
        <taxon>Brassicales</taxon>
        <taxon>Brassicaceae</taxon>
        <taxon>Brassiceae</taxon>
        <taxon>Brassica</taxon>
    </lineage>
</organism>
<evidence type="ECO:0000313" key="2">
    <source>
        <dbReference type="EMBL" id="VDD12652.1"/>
    </source>
</evidence>
<dbReference type="CDD" id="cd14273">
    <property type="entry name" value="UBA_TAP-C_like"/>
    <property type="match status" value="1"/>
</dbReference>
<dbReference type="InterPro" id="IPR009060">
    <property type="entry name" value="UBA-like_sf"/>
</dbReference>
<dbReference type="SUPFAM" id="SSF46934">
    <property type="entry name" value="UBA-like"/>
    <property type="match status" value="1"/>
</dbReference>
<proteinExistence type="predicted"/>
<protein>
    <submittedName>
        <fullName evidence="2">Uncharacterized protein</fullName>
    </submittedName>
</protein>
<gene>
    <name evidence="2" type="ORF">BOLC4T26757H</name>
</gene>
<name>A0A3P6CW77_BRAOL</name>
<evidence type="ECO:0000256" key="1">
    <source>
        <dbReference type="SAM" id="MobiDB-lite"/>
    </source>
</evidence>
<dbReference type="AlphaFoldDB" id="A0A3P6CW77"/>
<sequence length="99" mass="10687">MGDDDHKPPPTTEEIRQKMISSFTTEITSSSEQVAILILEAHQWDIAAAISAFRDAVVAAADAARPNVPSPIRLRSPRSPSRAFSPGDGNILSDSDEKE</sequence>